<evidence type="ECO:0000313" key="3">
    <source>
        <dbReference type="EMBL" id="OKH38432.1"/>
    </source>
</evidence>
<dbReference type="InterPro" id="IPR018511">
    <property type="entry name" value="Hemolysin-typ_Ca-bd_CS"/>
</dbReference>
<keyword evidence="2" id="KW-0964">Secreted</keyword>
<dbReference type="STRING" id="454136.NIES2119_10400"/>
<evidence type="ECO:0000313" key="4">
    <source>
        <dbReference type="Proteomes" id="UP000185860"/>
    </source>
</evidence>
<dbReference type="AlphaFoldDB" id="A0A1U7IMD1"/>
<dbReference type="Gene3D" id="2.150.10.10">
    <property type="entry name" value="Serralysin-like metalloprotease, C-terminal"/>
    <property type="match status" value="2"/>
</dbReference>
<protein>
    <recommendedName>
        <fullName evidence="5">Calcium-binding protein</fullName>
    </recommendedName>
</protein>
<evidence type="ECO:0000256" key="2">
    <source>
        <dbReference type="ARBA" id="ARBA00022525"/>
    </source>
</evidence>
<accession>A0A1U7IMD1</accession>
<dbReference type="InterPro" id="IPR050557">
    <property type="entry name" value="RTX_toxin/Mannuronan_C5-epim"/>
</dbReference>
<evidence type="ECO:0008006" key="5">
    <source>
        <dbReference type="Google" id="ProtNLM"/>
    </source>
</evidence>
<comment type="caution">
    <text evidence="3">The sequence shown here is derived from an EMBL/GenBank/DDBJ whole genome shotgun (WGS) entry which is preliminary data.</text>
</comment>
<proteinExistence type="predicted"/>
<dbReference type="InterPro" id="IPR001343">
    <property type="entry name" value="Hemolysn_Ca-bd"/>
</dbReference>
<dbReference type="Pfam" id="PF00353">
    <property type="entry name" value="HemolysinCabind"/>
    <property type="match status" value="4"/>
</dbReference>
<comment type="subcellular location">
    <subcellularLocation>
        <location evidence="1">Secreted</location>
    </subcellularLocation>
</comment>
<sequence>MPASPPFFVLTDLADNFTIGTGLLDSLPGGLLALAGNDTVIGSNQADIVNGNQGNDRLILGKGNDIIFGGQGNDTIAGEQDQDFFSGDIGNDILYGGSINNQLPDLADTIYGGEGNDSIFGQDGNDFLNGNQDNDYLVGGAGNDSIRGGKGSDVLLGEQGLDTLIGDNDQDALSGGVAETGTTEVDVFVLRGDTGANALSQADLILDFSAGDKIGITNFTGGIGSLVLQEILPVSVTDFINQLSPELRAAQQSGLIDLNDFAVDGLIQGTAISLTANGSFLGVVLNQGIVQVNAALFNTSEA</sequence>
<dbReference type="GO" id="GO:0005509">
    <property type="term" value="F:calcium ion binding"/>
    <property type="evidence" value="ECO:0007669"/>
    <property type="project" value="InterPro"/>
</dbReference>
<name>A0A1U7IMD1_9CYAN</name>
<evidence type="ECO:0000256" key="1">
    <source>
        <dbReference type="ARBA" id="ARBA00004613"/>
    </source>
</evidence>
<dbReference type="InterPro" id="IPR011049">
    <property type="entry name" value="Serralysin-like_metalloprot_C"/>
</dbReference>
<dbReference type="RefSeq" id="WP_073593396.1">
    <property type="nucleotide sequence ID" value="NZ_MRCE01000008.1"/>
</dbReference>
<dbReference type="SUPFAM" id="SSF51120">
    <property type="entry name" value="beta-Roll"/>
    <property type="match status" value="1"/>
</dbReference>
<dbReference type="EMBL" id="MRCE01000008">
    <property type="protein sequence ID" value="OKH38432.1"/>
    <property type="molecule type" value="Genomic_DNA"/>
</dbReference>
<dbReference type="OrthoDB" id="448171at2"/>
<dbReference type="GO" id="GO:0005576">
    <property type="term" value="C:extracellular region"/>
    <property type="evidence" value="ECO:0007669"/>
    <property type="project" value="UniProtKB-SubCell"/>
</dbReference>
<organism evidence="3 4">
    <name type="scientific">[Phormidium ambiguum] IAM M-71</name>
    <dbReference type="NCBI Taxonomy" id="454136"/>
    <lineage>
        <taxon>Bacteria</taxon>
        <taxon>Bacillati</taxon>
        <taxon>Cyanobacteriota</taxon>
        <taxon>Cyanophyceae</taxon>
        <taxon>Oscillatoriophycideae</taxon>
        <taxon>Aerosakkonematales</taxon>
        <taxon>Aerosakkonemataceae</taxon>
        <taxon>Floridanema</taxon>
    </lineage>
</organism>
<gene>
    <name evidence="3" type="ORF">NIES2119_10400</name>
</gene>
<dbReference type="Proteomes" id="UP000185860">
    <property type="component" value="Unassembled WGS sequence"/>
</dbReference>
<dbReference type="PANTHER" id="PTHR38340">
    <property type="entry name" value="S-LAYER PROTEIN"/>
    <property type="match status" value="1"/>
</dbReference>
<dbReference type="PRINTS" id="PR00313">
    <property type="entry name" value="CABNDNGRPT"/>
</dbReference>
<reference evidence="3 4" key="1">
    <citation type="submission" date="2016-11" db="EMBL/GenBank/DDBJ databases">
        <title>Draft Genome Sequences of Nine Cyanobacterial Strains from Diverse Habitats.</title>
        <authorList>
            <person name="Zhu T."/>
            <person name="Hou S."/>
            <person name="Lu X."/>
            <person name="Hess W.R."/>
        </authorList>
    </citation>
    <scope>NUCLEOTIDE SEQUENCE [LARGE SCALE GENOMIC DNA]</scope>
    <source>
        <strain evidence="3 4">IAM M-71</strain>
    </source>
</reference>
<dbReference type="PANTHER" id="PTHR38340:SF1">
    <property type="entry name" value="S-LAYER PROTEIN"/>
    <property type="match status" value="1"/>
</dbReference>
<dbReference type="PROSITE" id="PS00330">
    <property type="entry name" value="HEMOLYSIN_CALCIUM"/>
    <property type="match status" value="1"/>
</dbReference>